<accession>A0A9X3YLL8</accession>
<organism evidence="2 3">
    <name type="scientific">Tahibacter soli</name>
    <dbReference type="NCBI Taxonomy" id="2983605"/>
    <lineage>
        <taxon>Bacteria</taxon>
        <taxon>Pseudomonadati</taxon>
        <taxon>Pseudomonadota</taxon>
        <taxon>Gammaproteobacteria</taxon>
        <taxon>Lysobacterales</taxon>
        <taxon>Rhodanobacteraceae</taxon>
        <taxon>Tahibacter</taxon>
    </lineage>
</organism>
<feature type="domain" description="GmrSD restriction endonucleases N-terminal" evidence="1">
    <location>
        <begin position="48"/>
        <end position="125"/>
    </location>
</feature>
<gene>
    <name evidence="2" type="ORF">OD750_015140</name>
</gene>
<dbReference type="InterPro" id="IPR004919">
    <property type="entry name" value="GmrSD_N"/>
</dbReference>
<dbReference type="AlphaFoldDB" id="A0A9X3YLL8"/>
<dbReference type="Pfam" id="PF03235">
    <property type="entry name" value="GmrSD_N"/>
    <property type="match status" value="1"/>
</dbReference>
<evidence type="ECO:0000313" key="2">
    <source>
        <dbReference type="EMBL" id="MDC8013877.1"/>
    </source>
</evidence>
<dbReference type="Proteomes" id="UP001139971">
    <property type="component" value="Unassembled WGS sequence"/>
</dbReference>
<evidence type="ECO:0000259" key="1">
    <source>
        <dbReference type="Pfam" id="PF03235"/>
    </source>
</evidence>
<sequence length="139" mass="15313">MADTVNLDALIPREDFLAVEGVDWAGSAGKADASRTDLTKGESFCATLRKPDFQRETAAWTPEAVRDFIAGFVDGDLIPAAICWQSPARLTFVIDGAHRLSAVMAWLCDDYGDGEESIKFYNNVIPDAQKDRRKDARTN</sequence>
<comment type="caution">
    <text evidence="2">The sequence shown here is derived from an EMBL/GenBank/DDBJ whole genome shotgun (WGS) entry which is preliminary data.</text>
</comment>
<reference evidence="2" key="1">
    <citation type="submission" date="2023-02" db="EMBL/GenBank/DDBJ databases">
        <title>Tahibacter soli sp. nov. isolated from soil.</title>
        <authorList>
            <person name="Baek J.H."/>
            <person name="Lee J.K."/>
            <person name="Choi D.G."/>
            <person name="Jeon C.O."/>
        </authorList>
    </citation>
    <scope>NUCLEOTIDE SEQUENCE</scope>
    <source>
        <strain evidence="2">BL</strain>
    </source>
</reference>
<proteinExistence type="predicted"/>
<dbReference type="RefSeq" id="WP_272841997.1">
    <property type="nucleotide sequence ID" value="NZ_JAOVZO020000018.1"/>
</dbReference>
<protein>
    <submittedName>
        <fullName evidence="2">DUF262 domain-containing protein</fullName>
    </submittedName>
</protein>
<dbReference type="EMBL" id="JAOVZO020000018">
    <property type="protein sequence ID" value="MDC8013877.1"/>
    <property type="molecule type" value="Genomic_DNA"/>
</dbReference>
<keyword evidence="3" id="KW-1185">Reference proteome</keyword>
<name>A0A9X3YLL8_9GAMM</name>
<evidence type="ECO:0000313" key="3">
    <source>
        <dbReference type="Proteomes" id="UP001139971"/>
    </source>
</evidence>